<dbReference type="AlphaFoldDB" id="A0A2T7EJI7"/>
<accession>A0A2T7EJI7</accession>
<reference evidence="1 2" key="1">
    <citation type="submission" date="2018-04" db="EMBL/GenBank/DDBJ databases">
        <title>WGS assembly of Panicum hallii var. hallii HAL2.</title>
        <authorList>
            <person name="Lovell J."/>
            <person name="Jenkins J."/>
            <person name="Lowry D."/>
            <person name="Mamidi S."/>
            <person name="Sreedasyam A."/>
            <person name="Weng X."/>
            <person name="Barry K."/>
            <person name="Bonette J."/>
            <person name="Campitelli B."/>
            <person name="Daum C."/>
            <person name="Gordon S."/>
            <person name="Gould B."/>
            <person name="Lipzen A."/>
            <person name="MacQueen A."/>
            <person name="Palacio-Mejia J."/>
            <person name="Plott C."/>
            <person name="Shakirov E."/>
            <person name="Shu S."/>
            <person name="Yoshinaga Y."/>
            <person name="Zane M."/>
            <person name="Rokhsar D."/>
            <person name="Grimwood J."/>
            <person name="Schmutz J."/>
            <person name="Juenger T."/>
        </authorList>
    </citation>
    <scope>NUCLEOTIDE SEQUENCE [LARGE SCALE GENOMIC DNA]</scope>
    <source>
        <strain evidence="2">cv. HAL2</strain>
    </source>
</reference>
<evidence type="ECO:0000313" key="1">
    <source>
        <dbReference type="EMBL" id="PUZ68016.1"/>
    </source>
</evidence>
<evidence type="ECO:0000313" key="2">
    <source>
        <dbReference type="Proteomes" id="UP000244336"/>
    </source>
</evidence>
<name>A0A2T7EJI7_9POAL</name>
<dbReference type="EMBL" id="CM009751">
    <property type="protein sequence ID" value="PUZ68016.1"/>
    <property type="molecule type" value="Genomic_DNA"/>
</dbReference>
<dbReference type="Gramene" id="PUZ68016">
    <property type="protein sequence ID" value="PUZ68016"/>
    <property type="gene ID" value="GQ55_3G480700"/>
</dbReference>
<proteinExistence type="predicted"/>
<sequence length="154" mass="17519">MDPACRFVGSRQREYVWTIDLHTCHQVRAGGCCRVAMIHESCSILSSAAVLPVGAMRIILASSLYSQLCHHLPARAASRFSHRMRHADSQQCESIRLWIELHLLVRSCVSLPLTRLFLNQLFSISRWENEKGNLVGPLDFSNIYIQTCDFIETC</sequence>
<protein>
    <submittedName>
        <fullName evidence="1">Uncharacterized protein</fullName>
    </submittedName>
</protein>
<organism evidence="1 2">
    <name type="scientific">Panicum hallii var. hallii</name>
    <dbReference type="NCBI Taxonomy" id="1504633"/>
    <lineage>
        <taxon>Eukaryota</taxon>
        <taxon>Viridiplantae</taxon>
        <taxon>Streptophyta</taxon>
        <taxon>Embryophyta</taxon>
        <taxon>Tracheophyta</taxon>
        <taxon>Spermatophyta</taxon>
        <taxon>Magnoliopsida</taxon>
        <taxon>Liliopsida</taxon>
        <taxon>Poales</taxon>
        <taxon>Poaceae</taxon>
        <taxon>PACMAD clade</taxon>
        <taxon>Panicoideae</taxon>
        <taxon>Panicodae</taxon>
        <taxon>Paniceae</taxon>
        <taxon>Panicinae</taxon>
        <taxon>Panicum</taxon>
        <taxon>Panicum sect. Panicum</taxon>
    </lineage>
</organism>
<dbReference type="Proteomes" id="UP000244336">
    <property type="component" value="Chromosome 3"/>
</dbReference>
<gene>
    <name evidence="1" type="ORF">GQ55_3G480700</name>
</gene>
<keyword evidence="2" id="KW-1185">Reference proteome</keyword>